<proteinExistence type="predicted"/>
<sequence>MKRADPKLIGAFVLGAIVLAVVGLVFFGKGGLFTQRQRYVLYFDRSVKGLSVGAPVNFRGVRIGSVADISVHVQPADFTFKIPVVIEVDSNRIEAIDSNGEVAPQGLSRFGGEDTLSRLIAKGLRGQLQLQSLITGQLFVQLDMYPQTEVVLSHYRNLYPEIPTIPSGLEELSRTFENLPIQEIADKLTSTLDGLQELVHNPDLADSLFKLNHGLDELRELVARGNAGFGPALQDFRSASTAVRHSADSVAKQVAGMAERSQQTLGKLDGTLDRATSTLSEAQAILKKNSGLGKELRRTLVELRRTARALRILSEALEEHPDMLLRGRGLEEKP</sequence>
<organism evidence="2 3">
    <name type="scientific">Geothermobacter hydrogeniphilus</name>
    <dbReference type="NCBI Taxonomy" id="1969733"/>
    <lineage>
        <taxon>Bacteria</taxon>
        <taxon>Pseudomonadati</taxon>
        <taxon>Thermodesulfobacteriota</taxon>
        <taxon>Desulfuromonadia</taxon>
        <taxon>Desulfuromonadales</taxon>
        <taxon>Geothermobacteraceae</taxon>
        <taxon>Geothermobacter</taxon>
    </lineage>
</organism>
<name>A0A2K2HAW8_9BACT</name>
<evidence type="ECO:0000259" key="1">
    <source>
        <dbReference type="Pfam" id="PF02470"/>
    </source>
</evidence>
<feature type="domain" description="Mce/MlaD" evidence="1">
    <location>
        <begin position="37"/>
        <end position="144"/>
    </location>
</feature>
<dbReference type="RefSeq" id="WP_103115043.1">
    <property type="nucleotide sequence ID" value="NZ_PPFX01000012.1"/>
</dbReference>
<accession>A0A2K2HAW8</accession>
<dbReference type="PANTHER" id="PTHR33371:SF4">
    <property type="entry name" value="INTERMEMBRANE PHOSPHOLIPID TRANSPORT SYSTEM BINDING PROTEIN MLAD"/>
    <property type="match status" value="1"/>
</dbReference>
<comment type="caution">
    <text evidence="2">The sequence shown here is derived from an EMBL/GenBank/DDBJ whole genome shotgun (WGS) entry which is preliminary data.</text>
</comment>
<dbReference type="InterPro" id="IPR052336">
    <property type="entry name" value="MlaD_Phospholipid_Transporter"/>
</dbReference>
<gene>
    <name evidence="2" type="ORF">C2E25_06975</name>
</gene>
<evidence type="ECO:0000313" key="2">
    <source>
        <dbReference type="EMBL" id="PNU20456.1"/>
    </source>
</evidence>
<dbReference type="OrthoDB" id="9806984at2"/>
<evidence type="ECO:0000313" key="3">
    <source>
        <dbReference type="Proteomes" id="UP000236340"/>
    </source>
</evidence>
<dbReference type="AlphaFoldDB" id="A0A2K2HAW8"/>
<dbReference type="Proteomes" id="UP000236340">
    <property type="component" value="Unassembled WGS sequence"/>
</dbReference>
<dbReference type="Pfam" id="PF02470">
    <property type="entry name" value="MlaD"/>
    <property type="match status" value="1"/>
</dbReference>
<protein>
    <recommendedName>
        <fullName evidence="1">Mce/MlaD domain-containing protein</fullName>
    </recommendedName>
</protein>
<dbReference type="PANTHER" id="PTHR33371">
    <property type="entry name" value="INTERMEMBRANE PHOSPHOLIPID TRANSPORT SYSTEM BINDING PROTEIN MLAD-RELATED"/>
    <property type="match status" value="1"/>
</dbReference>
<reference evidence="2 3" key="1">
    <citation type="journal article" date="2018" name="Genome Announc.">
        <title>Genome Sequence of Geothermobacter sp. HR-1 Iron Reducer from the Loihi Seamount.</title>
        <authorList>
            <person name="Smith H."/>
            <person name="Abuyen K."/>
            <person name="Tremblay J."/>
            <person name="Savalia P."/>
            <person name="Perez-Rodriguez I."/>
            <person name="Emerson D."/>
            <person name="Tully B."/>
            <person name="Amend J."/>
        </authorList>
    </citation>
    <scope>NUCLEOTIDE SEQUENCE [LARGE SCALE GENOMIC DNA]</scope>
    <source>
        <strain evidence="2 3">HR-1</strain>
    </source>
</reference>
<dbReference type="InterPro" id="IPR003399">
    <property type="entry name" value="Mce/MlaD"/>
</dbReference>
<dbReference type="EMBL" id="PPFX01000012">
    <property type="protein sequence ID" value="PNU20456.1"/>
    <property type="molecule type" value="Genomic_DNA"/>
</dbReference>